<evidence type="ECO:0000313" key="1">
    <source>
        <dbReference type="EMBL" id="KAK8896748.1"/>
    </source>
</evidence>
<gene>
    <name evidence="1" type="ORF">M9Y10_014665</name>
</gene>
<reference evidence="1 2" key="1">
    <citation type="submission" date="2024-04" db="EMBL/GenBank/DDBJ databases">
        <title>Tritrichomonas musculus Genome.</title>
        <authorList>
            <person name="Alves-Ferreira E."/>
            <person name="Grigg M."/>
            <person name="Lorenzi H."/>
            <person name="Galac M."/>
        </authorList>
    </citation>
    <scope>NUCLEOTIDE SEQUENCE [LARGE SCALE GENOMIC DNA]</scope>
    <source>
        <strain evidence="1 2">EAF2021</strain>
    </source>
</reference>
<dbReference type="Proteomes" id="UP001470230">
    <property type="component" value="Unassembled WGS sequence"/>
</dbReference>
<organism evidence="1 2">
    <name type="scientific">Tritrichomonas musculus</name>
    <dbReference type="NCBI Taxonomy" id="1915356"/>
    <lineage>
        <taxon>Eukaryota</taxon>
        <taxon>Metamonada</taxon>
        <taxon>Parabasalia</taxon>
        <taxon>Tritrichomonadida</taxon>
        <taxon>Tritrichomonadidae</taxon>
        <taxon>Tritrichomonas</taxon>
    </lineage>
</organism>
<proteinExistence type="predicted"/>
<comment type="caution">
    <text evidence="1">The sequence shown here is derived from an EMBL/GenBank/DDBJ whole genome shotgun (WGS) entry which is preliminary data.</text>
</comment>
<protein>
    <submittedName>
        <fullName evidence="1">Uncharacterized protein</fullName>
    </submittedName>
</protein>
<name>A0ABR2L0Y2_9EUKA</name>
<accession>A0ABR2L0Y2</accession>
<keyword evidence="2" id="KW-1185">Reference proteome</keyword>
<dbReference type="EMBL" id="JAPFFF010000002">
    <property type="protein sequence ID" value="KAK8896748.1"/>
    <property type="molecule type" value="Genomic_DNA"/>
</dbReference>
<sequence>MPVPKNKIEEFFISGINQLIIEENTNRAEIYQPNDIEFFSTFTRPFLIIFDNTNQEVIDSFVSNMKNLFERIINNRNDSGNILPWIFILRPLVIDRLIRNFIRNENVRDDTVQLTYNFYLYVRNNETMRNLFGREIVNEYANAILNNYNDMIPHESKQETKKDKKRKQSNFDKEFKEFRTRQNYLGKKSNMKMIPKINKVRMFINQHKNRKLRHLKRAIIL</sequence>
<evidence type="ECO:0000313" key="2">
    <source>
        <dbReference type="Proteomes" id="UP001470230"/>
    </source>
</evidence>